<dbReference type="EMBL" id="HBUF01229949">
    <property type="protein sequence ID" value="CAG6672942.1"/>
    <property type="molecule type" value="Transcribed_RNA"/>
</dbReference>
<feature type="transmembrane region" description="Helical" evidence="1">
    <location>
        <begin position="129"/>
        <end position="150"/>
    </location>
</feature>
<keyword evidence="1" id="KW-0812">Transmembrane</keyword>
<organism evidence="2">
    <name type="scientific">Cacopsylla melanoneura</name>
    <dbReference type="NCBI Taxonomy" id="428564"/>
    <lineage>
        <taxon>Eukaryota</taxon>
        <taxon>Metazoa</taxon>
        <taxon>Ecdysozoa</taxon>
        <taxon>Arthropoda</taxon>
        <taxon>Hexapoda</taxon>
        <taxon>Insecta</taxon>
        <taxon>Pterygota</taxon>
        <taxon>Neoptera</taxon>
        <taxon>Paraneoptera</taxon>
        <taxon>Hemiptera</taxon>
        <taxon>Sternorrhyncha</taxon>
        <taxon>Psylloidea</taxon>
        <taxon>Psyllidae</taxon>
        <taxon>Psyllinae</taxon>
        <taxon>Cacopsylla</taxon>
    </lineage>
</organism>
<evidence type="ECO:0000313" key="2">
    <source>
        <dbReference type="EMBL" id="CAG6672944.1"/>
    </source>
</evidence>
<keyword evidence="1" id="KW-1133">Transmembrane helix</keyword>
<dbReference type="AlphaFoldDB" id="A0A8D8SSC5"/>
<accession>A0A8D8SSC5</accession>
<protein>
    <submittedName>
        <fullName evidence="2">Uncharacterized protein</fullName>
    </submittedName>
</protein>
<feature type="transmembrane region" description="Helical" evidence="1">
    <location>
        <begin position="199"/>
        <end position="230"/>
    </location>
</feature>
<feature type="transmembrane region" description="Helical" evidence="1">
    <location>
        <begin position="44"/>
        <end position="61"/>
    </location>
</feature>
<dbReference type="EMBL" id="HBUF01055950">
    <property type="protein sequence ID" value="CAG6623944.1"/>
    <property type="molecule type" value="Transcribed_RNA"/>
</dbReference>
<dbReference type="EMBL" id="HBUF01539161">
    <property type="protein sequence ID" value="CAG6754400.1"/>
    <property type="molecule type" value="Transcribed_RNA"/>
</dbReference>
<dbReference type="EMBL" id="HBUF01229951">
    <property type="protein sequence ID" value="CAG6672944.1"/>
    <property type="molecule type" value="Transcribed_RNA"/>
</dbReference>
<proteinExistence type="predicted"/>
<sequence length="231" mass="24112">MCTFMTLQSTGCLVSLGFITSDAGSWSSFVSVSCSRISFLLPRVFFPAAGGIVSSLLSYGLKSLMECRNPLFSTSSVSAFFTGSTSSNNSFLTRGFRPLRFFTSSWTVSSLASSSTTLASSVLSTRSSVTLTFSSSVVLVSSMFVISWIGTFRGRPIFFLTFPTSSTSGSCGSGTTGSCGCSGDGGCGSASANGSATGLLFFAFLLLPPFSSFVISSFPVSFLSCSIFLFK</sequence>
<dbReference type="EMBL" id="HBUF01539162">
    <property type="protein sequence ID" value="CAG6754401.1"/>
    <property type="molecule type" value="Transcribed_RNA"/>
</dbReference>
<reference evidence="2" key="1">
    <citation type="submission" date="2021-05" db="EMBL/GenBank/DDBJ databases">
        <authorList>
            <person name="Alioto T."/>
            <person name="Alioto T."/>
            <person name="Gomez Garrido J."/>
        </authorList>
    </citation>
    <scope>NUCLEOTIDE SEQUENCE</scope>
</reference>
<name>A0A8D8SSC5_9HEMI</name>
<keyword evidence="1" id="KW-0472">Membrane</keyword>
<evidence type="ECO:0000256" key="1">
    <source>
        <dbReference type="SAM" id="Phobius"/>
    </source>
</evidence>